<protein>
    <recommendedName>
        <fullName evidence="3">Auxilin-like protein</fullName>
    </recommendedName>
</protein>
<reference evidence="1" key="1">
    <citation type="journal article" date="2022" name="Int. J. Mol. Sci.">
        <title>Draft Genome of Tanacetum Coccineum: Genomic Comparison of Closely Related Tanacetum-Family Plants.</title>
        <authorList>
            <person name="Yamashiro T."/>
            <person name="Shiraishi A."/>
            <person name="Nakayama K."/>
            <person name="Satake H."/>
        </authorList>
    </citation>
    <scope>NUCLEOTIDE SEQUENCE</scope>
</reference>
<organism evidence="1 2">
    <name type="scientific">Tanacetum coccineum</name>
    <dbReference type="NCBI Taxonomy" id="301880"/>
    <lineage>
        <taxon>Eukaryota</taxon>
        <taxon>Viridiplantae</taxon>
        <taxon>Streptophyta</taxon>
        <taxon>Embryophyta</taxon>
        <taxon>Tracheophyta</taxon>
        <taxon>Spermatophyta</taxon>
        <taxon>Magnoliopsida</taxon>
        <taxon>eudicotyledons</taxon>
        <taxon>Gunneridae</taxon>
        <taxon>Pentapetalae</taxon>
        <taxon>asterids</taxon>
        <taxon>campanulids</taxon>
        <taxon>Asterales</taxon>
        <taxon>Asteraceae</taxon>
        <taxon>Asteroideae</taxon>
        <taxon>Anthemideae</taxon>
        <taxon>Anthemidinae</taxon>
        <taxon>Tanacetum</taxon>
    </lineage>
</organism>
<proteinExistence type="predicted"/>
<sequence length="194" mass="21145">MCYRLGVPIFSISKPCSACSKVFTGDIYGDHVVSCSGIIGIKYRHNVVRDTLVDICFRSGISTGKEVDIGLGGGRDKALRPADILLYSWDGGLDVCVDLTGSSLLMQTGMADFVPGRAVIEAAQRKRVKYEAKCADIRYGFLPFSFSSFGELEKDVMTLLKRIRKFSMAQDIGARAVVHIFNRISFSIAKGVGA</sequence>
<evidence type="ECO:0008006" key="3">
    <source>
        <dbReference type="Google" id="ProtNLM"/>
    </source>
</evidence>
<gene>
    <name evidence="1" type="ORF">Tco_0951707</name>
</gene>
<name>A0ABQ5DX89_9ASTR</name>
<accession>A0ABQ5DX89</accession>
<dbReference type="EMBL" id="BQNB010015691">
    <property type="protein sequence ID" value="GJT42992.1"/>
    <property type="molecule type" value="Genomic_DNA"/>
</dbReference>
<evidence type="ECO:0000313" key="1">
    <source>
        <dbReference type="EMBL" id="GJT42992.1"/>
    </source>
</evidence>
<keyword evidence="2" id="KW-1185">Reference proteome</keyword>
<reference evidence="1" key="2">
    <citation type="submission" date="2022-01" db="EMBL/GenBank/DDBJ databases">
        <authorList>
            <person name="Yamashiro T."/>
            <person name="Shiraishi A."/>
            <person name="Satake H."/>
            <person name="Nakayama K."/>
        </authorList>
    </citation>
    <scope>NUCLEOTIDE SEQUENCE</scope>
</reference>
<dbReference type="PANTHER" id="PTHR48462">
    <property type="entry name" value="PROTEIN, PUTATIVE-RELATED"/>
    <property type="match status" value="1"/>
</dbReference>
<evidence type="ECO:0000313" key="2">
    <source>
        <dbReference type="Proteomes" id="UP001151760"/>
    </source>
</evidence>
<dbReference type="Proteomes" id="UP001151760">
    <property type="component" value="Unassembled WGS sequence"/>
</dbReference>
<comment type="caution">
    <text evidence="1">The sequence shown here is derived from an EMBL/GenBank/DDBJ whole genome shotgun (WGS) entry which is preliminary data.</text>
</comment>
<dbReference type="PANTHER" id="PTHR48462:SF1">
    <property type="entry name" value="PROTEIN, PUTATIVE-RELATED"/>
    <property type="match status" value="1"/>
</dbReference>